<proteinExistence type="predicted"/>
<dbReference type="EMBL" id="WSQA01000010">
    <property type="protein sequence ID" value="MVZ63056.1"/>
    <property type="molecule type" value="Genomic_DNA"/>
</dbReference>
<dbReference type="AlphaFoldDB" id="A0A6N8L124"/>
<dbReference type="OrthoDB" id="6120799at2"/>
<name>A0A6N8L124_9SPHI</name>
<sequence length="192" mass="22633">MNFDEYLRYFEDILENTEKHEVYQNDAEYLNYTKLNWSRMNRWLKRFEPSEDMKACIQRIKDDQHWIVITEPWCGDAAHSVAQIYKIVKDNPHIDLDIQLRDTEPFLIDEYLTNGGKSIPKLIIRNDVGHDKVVWGPRPAVLQALFETMKAEGKAFADIKEDIQRWYNEDKGAAIQVELQGLLEEYIAPEQA</sequence>
<protein>
    <submittedName>
        <fullName evidence="1">Thioredoxin family protein</fullName>
    </submittedName>
</protein>
<evidence type="ECO:0000313" key="2">
    <source>
        <dbReference type="Proteomes" id="UP000435036"/>
    </source>
</evidence>
<dbReference type="Gene3D" id="3.40.30.10">
    <property type="entry name" value="Glutaredoxin"/>
    <property type="match status" value="1"/>
</dbReference>
<comment type="caution">
    <text evidence="1">The sequence shown here is derived from an EMBL/GenBank/DDBJ whole genome shotgun (WGS) entry which is preliminary data.</text>
</comment>
<organism evidence="1 2">
    <name type="scientific">Sphingobacterium humi</name>
    <dbReference type="NCBI Taxonomy" id="1796905"/>
    <lineage>
        <taxon>Bacteria</taxon>
        <taxon>Pseudomonadati</taxon>
        <taxon>Bacteroidota</taxon>
        <taxon>Sphingobacteriia</taxon>
        <taxon>Sphingobacteriales</taxon>
        <taxon>Sphingobacteriaceae</taxon>
        <taxon>Sphingobacterium</taxon>
    </lineage>
</organism>
<dbReference type="RefSeq" id="WP_160369778.1">
    <property type="nucleotide sequence ID" value="NZ_WSQA01000010.1"/>
</dbReference>
<evidence type="ECO:0000313" key="1">
    <source>
        <dbReference type="EMBL" id="MVZ63056.1"/>
    </source>
</evidence>
<accession>A0A6N8L124</accession>
<reference evidence="1 2" key="1">
    <citation type="submission" date="2019-12" db="EMBL/GenBank/DDBJ databases">
        <authorList>
            <person name="Dong K."/>
        </authorList>
    </citation>
    <scope>NUCLEOTIDE SEQUENCE [LARGE SCALE GENOMIC DNA]</scope>
    <source>
        <strain evidence="1 2">JCM 31225</strain>
    </source>
</reference>
<gene>
    <name evidence="1" type="ORF">GQF63_13555</name>
</gene>
<dbReference type="Proteomes" id="UP000435036">
    <property type="component" value="Unassembled WGS sequence"/>
</dbReference>
<dbReference type="Pfam" id="PF14595">
    <property type="entry name" value="Thioredoxin_9"/>
    <property type="match status" value="1"/>
</dbReference>
<keyword evidence="2" id="KW-1185">Reference proteome</keyword>